<proteinExistence type="predicted"/>
<organism evidence="1 2">
    <name type="scientific">Ursus americanus</name>
    <name type="common">American black bear</name>
    <name type="synonym">Euarctos americanus</name>
    <dbReference type="NCBI Taxonomy" id="9643"/>
    <lineage>
        <taxon>Eukaryota</taxon>
        <taxon>Metazoa</taxon>
        <taxon>Chordata</taxon>
        <taxon>Craniata</taxon>
        <taxon>Vertebrata</taxon>
        <taxon>Euteleostomi</taxon>
        <taxon>Mammalia</taxon>
        <taxon>Eutheria</taxon>
        <taxon>Laurasiatheria</taxon>
        <taxon>Carnivora</taxon>
        <taxon>Caniformia</taxon>
        <taxon>Ursidae</taxon>
        <taxon>Ursus</taxon>
    </lineage>
</organism>
<dbReference type="RefSeq" id="XP_045639599.1">
    <property type="nucleotide sequence ID" value="XM_045783643.1"/>
</dbReference>
<dbReference type="STRING" id="9643.ENSUAMP00000021472"/>
<gene>
    <name evidence="1" type="primary">LOC123783075</name>
</gene>
<dbReference type="Gene3D" id="1.10.287.810">
    <property type="entry name" value="Mitochondrial import inner membrane translocase subunit tim13 like domains"/>
    <property type="match status" value="1"/>
</dbReference>
<sequence length="71" mass="8142">MAAQIPGSDQIKQYKEILGAYDKFTETSFLDCVTDHTTKKVQEYHIQQNEDMAAKRGLLVNHDKEVLMDVL</sequence>
<dbReference type="AlphaFoldDB" id="A0A452RQE8"/>
<reference evidence="1" key="2">
    <citation type="submission" date="2025-08" db="UniProtKB">
        <authorList>
            <consortium name="Ensembl"/>
        </authorList>
    </citation>
    <scope>IDENTIFICATION</scope>
</reference>
<reference evidence="1" key="3">
    <citation type="submission" date="2025-09" db="UniProtKB">
        <authorList>
            <consortium name="Ensembl"/>
        </authorList>
    </citation>
    <scope>IDENTIFICATION</scope>
</reference>
<keyword evidence="2" id="KW-1185">Reference proteome</keyword>
<dbReference type="Ensembl" id="ENSUAMT00000024000.1">
    <property type="protein sequence ID" value="ENSUAMP00000021472.1"/>
    <property type="gene ID" value="ENSUAMG00000016860.1"/>
</dbReference>
<dbReference type="Proteomes" id="UP000291022">
    <property type="component" value="Unassembled WGS sequence"/>
</dbReference>
<dbReference type="KEGG" id="uar:123783075"/>
<name>A0A452RQE8_URSAM</name>
<dbReference type="GeneID" id="123783075"/>
<dbReference type="OMA" id="VQEYHIQ"/>
<accession>A0A452RQE8</accession>
<dbReference type="GeneTree" id="ENSGT01150000287049"/>
<evidence type="ECO:0000313" key="2">
    <source>
        <dbReference type="Proteomes" id="UP000291022"/>
    </source>
</evidence>
<protein>
    <submittedName>
        <fullName evidence="1">Uncharacterized protein</fullName>
    </submittedName>
</protein>
<reference evidence="2" key="1">
    <citation type="submission" date="2016-06" db="EMBL/GenBank/DDBJ databases">
        <title>De novo assembly and RNA-Seq shows season-dependent expression and editing in black bear kidneys.</title>
        <authorList>
            <person name="Korstanje R."/>
            <person name="Srivastava A."/>
            <person name="Sarsani V.K."/>
            <person name="Sheehan S.M."/>
            <person name="Seger R.L."/>
            <person name="Barter M.E."/>
            <person name="Lindqvist C."/>
            <person name="Brody L.C."/>
            <person name="Mullikin J.C."/>
        </authorList>
    </citation>
    <scope>NUCLEOTIDE SEQUENCE [LARGE SCALE GENOMIC DNA]</scope>
</reference>
<dbReference type="InterPro" id="IPR035427">
    <property type="entry name" value="Tim10-like_dom_sf"/>
</dbReference>
<evidence type="ECO:0000313" key="1">
    <source>
        <dbReference type="Ensembl" id="ENSUAMP00000021472.1"/>
    </source>
</evidence>